<dbReference type="Proteomes" id="UP001601288">
    <property type="component" value="Unassembled WGS sequence"/>
</dbReference>
<gene>
    <name evidence="1" type="ORF">ACFYM3_24185</name>
</gene>
<comment type="caution">
    <text evidence="1">The sequence shown here is derived from an EMBL/GenBank/DDBJ whole genome shotgun (WGS) entry which is preliminary data.</text>
</comment>
<sequence>MGIERLLEDVLYGDHLAVVDHSSLKECCLMEGFYRGWVRRLPL</sequence>
<evidence type="ECO:0000313" key="1">
    <source>
        <dbReference type="EMBL" id="MFE9227674.1"/>
    </source>
</evidence>
<organism evidence="1 2">
    <name type="scientific">Streptomyces massasporeus</name>
    <dbReference type="NCBI Taxonomy" id="67324"/>
    <lineage>
        <taxon>Bacteria</taxon>
        <taxon>Bacillati</taxon>
        <taxon>Actinomycetota</taxon>
        <taxon>Actinomycetes</taxon>
        <taxon>Kitasatosporales</taxon>
        <taxon>Streptomycetaceae</taxon>
        <taxon>Streptomyces</taxon>
    </lineage>
</organism>
<protein>
    <submittedName>
        <fullName evidence="1">Uncharacterized protein</fullName>
    </submittedName>
</protein>
<dbReference type="RefSeq" id="WP_358280109.1">
    <property type="nucleotide sequence ID" value="NZ_JBEYGJ010000007.1"/>
</dbReference>
<reference evidence="1 2" key="1">
    <citation type="submission" date="2024-10" db="EMBL/GenBank/DDBJ databases">
        <title>The Natural Products Discovery Center: Release of the First 8490 Sequenced Strains for Exploring Actinobacteria Biosynthetic Diversity.</title>
        <authorList>
            <person name="Kalkreuter E."/>
            <person name="Kautsar S.A."/>
            <person name="Yang D."/>
            <person name="Bader C.D."/>
            <person name="Teijaro C.N."/>
            <person name="Fluegel L."/>
            <person name="Davis C.M."/>
            <person name="Simpson J.R."/>
            <person name="Lauterbach L."/>
            <person name="Steele A.D."/>
            <person name="Gui C."/>
            <person name="Meng S."/>
            <person name="Li G."/>
            <person name="Viehrig K."/>
            <person name="Ye F."/>
            <person name="Su P."/>
            <person name="Kiefer A.F."/>
            <person name="Nichols A."/>
            <person name="Cepeda A.J."/>
            <person name="Yan W."/>
            <person name="Fan B."/>
            <person name="Jiang Y."/>
            <person name="Adhikari A."/>
            <person name="Zheng C.-J."/>
            <person name="Schuster L."/>
            <person name="Cowan T.M."/>
            <person name="Smanski M.J."/>
            <person name="Chevrette M.G."/>
            <person name="De Carvalho L.P.S."/>
            <person name="Shen B."/>
        </authorList>
    </citation>
    <scope>NUCLEOTIDE SEQUENCE [LARGE SCALE GENOMIC DNA]</scope>
    <source>
        <strain evidence="1 2">NPDC007066</strain>
    </source>
</reference>
<name>A0ABW6LKV9_9ACTN</name>
<dbReference type="EMBL" id="JBIAFP010000014">
    <property type="protein sequence ID" value="MFE9227674.1"/>
    <property type="molecule type" value="Genomic_DNA"/>
</dbReference>
<evidence type="ECO:0000313" key="2">
    <source>
        <dbReference type="Proteomes" id="UP001601288"/>
    </source>
</evidence>
<proteinExistence type="predicted"/>
<keyword evidence="2" id="KW-1185">Reference proteome</keyword>
<accession>A0ABW6LKV9</accession>